<dbReference type="InterPro" id="IPR036397">
    <property type="entry name" value="RNaseH_sf"/>
</dbReference>
<evidence type="ECO:0000256" key="7">
    <source>
        <dbReference type="SAM" id="MobiDB-lite"/>
    </source>
</evidence>
<dbReference type="InterPro" id="IPR050951">
    <property type="entry name" value="Retrovirus_Pol_polyprotein"/>
</dbReference>
<dbReference type="SUPFAM" id="SSF56672">
    <property type="entry name" value="DNA/RNA polymerases"/>
    <property type="match status" value="1"/>
</dbReference>
<dbReference type="InterPro" id="IPR001584">
    <property type="entry name" value="Integrase_cat-core"/>
</dbReference>
<dbReference type="InterPro" id="IPR043128">
    <property type="entry name" value="Rev_trsase/Diguanyl_cyclase"/>
</dbReference>
<keyword evidence="6" id="KW-0862">Zinc</keyword>
<evidence type="ECO:0000256" key="3">
    <source>
        <dbReference type="ARBA" id="ARBA00022750"/>
    </source>
</evidence>
<dbReference type="SUPFAM" id="SSF54160">
    <property type="entry name" value="Chromo domain-like"/>
    <property type="match status" value="1"/>
</dbReference>
<dbReference type="GO" id="GO:0003677">
    <property type="term" value="F:DNA binding"/>
    <property type="evidence" value="ECO:0007669"/>
    <property type="project" value="UniProtKB-KW"/>
</dbReference>
<dbReference type="PROSITE" id="PS50994">
    <property type="entry name" value="INTEGRASE"/>
    <property type="match status" value="1"/>
</dbReference>
<feature type="domain" description="Integrase catalytic" evidence="10">
    <location>
        <begin position="548"/>
        <end position="705"/>
    </location>
</feature>
<evidence type="ECO:0000256" key="5">
    <source>
        <dbReference type="ARBA" id="ARBA00023268"/>
    </source>
</evidence>
<evidence type="ECO:0000256" key="2">
    <source>
        <dbReference type="ARBA" id="ARBA00022670"/>
    </source>
</evidence>
<dbReference type="CDD" id="cd01647">
    <property type="entry name" value="RT_LTR"/>
    <property type="match status" value="1"/>
</dbReference>
<feature type="domain" description="Chromo" evidence="8">
    <location>
        <begin position="828"/>
        <end position="893"/>
    </location>
</feature>
<dbReference type="PANTHER" id="PTHR37984:SF5">
    <property type="entry name" value="PROTEIN NYNRIN-LIKE"/>
    <property type="match status" value="1"/>
</dbReference>
<dbReference type="PROSITE" id="PS50013">
    <property type="entry name" value="CHROMO_2"/>
    <property type="match status" value="1"/>
</dbReference>
<dbReference type="PROSITE" id="PS50158">
    <property type="entry name" value="ZF_CCHC"/>
    <property type="match status" value="1"/>
</dbReference>
<dbReference type="Gene3D" id="3.30.420.10">
    <property type="entry name" value="Ribonuclease H-like superfamily/Ribonuclease H"/>
    <property type="match status" value="1"/>
</dbReference>
<dbReference type="SUPFAM" id="SSF53098">
    <property type="entry name" value="Ribonuclease H-like"/>
    <property type="match status" value="1"/>
</dbReference>
<dbReference type="InterPro" id="IPR012337">
    <property type="entry name" value="RNaseH-like_sf"/>
</dbReference>
<keyword evidence="12" id="KW-1185">Reference proteome</keyword>
<dbReference type="FunFam" id="3.30.70.270:FF:000020">
    <property type="entry name" value="Transposon Tf2-6 polyprotein-like Protein"/>
    <property type="match status" value="1"/>
</dbReference>
<evidence type="ECO:0000256" key="6">
    <source>
        <dbReference type="PROSITE-ProRule" id="PRU00047"/>
    </source>
</evidence>
<comment type="caution">
    <text evidence="11">The sequence shown here is derived from an EMBL/GenBank/DDBJ whole genome shotgun (WGS) entry which is preliminary data.</text>
</comment>
<dbReference type="Gene3D" id="3.10.20.370">
    <property type="match status" value="1"/>
</dbReference>
<keyword evidence="6" id="KW-0863">Zinc-finger</keyword>
<proteinExistence type="predicted"/>
<dbReference type="InterPro" id="IPR036875">
    <property type="entry name" value="Znf_CCHC_sf"/>
</dbReference>
<dbReference type="InterPro" id="IPR000953">
    <property type="entry name" value="Chromo/chromo_shadow_dom"/>
</dbReference>
<dbReference type="Pfam" id="PF00385">
    <property type="entry name" value="Chromo"/>
    <property type="match status" value="1"/>
</dbReference>
<dbReference type="AlphaFoldDB" id="A0ABD0MNW6"/>
<gene>
    <name evidence="11" type="ORF">M9458_053025</name>
</gene>
<evidence type="ECO:0000256" key="4">
    <source>
        <dbReference type="ARBA" id="ARBA00023125"/>
    </source>
</evidence>
<dbReference type="SUPFAM" id="SSF57756">
    <property type="entry name" value="Retrovirus zinc finger-like domains"/>
    <property type="match status" value="1"/>
</dbReference>
<dbReference type="Gene3D" id="3.10.10.10">
    <property type="entry name" value="HIV Type 1 Reverse Transcriptase, subunit A, domain 1"/>
    <property type="match status" value="1"/>
</dbReference>
<protein>
    <submittedName>
        <fullName evidence="11">Uncharacterized protein</fullName>
    </submittedName>
</protein>
<dbReference type="InterPro" id="IPR041577">
    <property type="entry name" value="RT_RNaseH_2"/>
</dbReference>
<dbReference type="Proteomes" id="UP001529510">
    <property type="component" value="Unassembled WGS sequence"/>
</dbReference>
<keyword evidence="3" id="KW-0378">Hydrolase</keyword>
<keyword evidence="2" id="KW-0645">Protease</keyword>
<dbReference type="GO" id="GO:0006259">
    <property type="term" value="P:DNA metabolic process"/>
    <property type="evidence" value="ECO:0007669"/>
    <property type="project" value="UniProtKB-ARBA"/>
</dbReference>
<dbReference type="InterPro" id="IPR016197">
    <property type="entry name" value="Chromo-like_dom_sf"/>
</dbReference>
<dbReference type="GO" id="GO:0008270">
    <property type="term" value="F:zinc ion binding"/>
    <property type="evidence" value="ECO:0007669"/>
    <property type="project" value="UniProtKB-KW"/>
</dbReference>
<dbReference type="Gene3D" id="2.40.50.40">
    <property type="match status" value="1"/>
</dbReference>
<feature type="compositionally biased region" description="Basic residues" evidence="7">
    <location>
        <begin position="891"/>
        <end position="913"/>
    </location>
</feature>
<reference evidence="11 12" key="1">
    <citation type="submission" date="2024-05" db="EMBL/GenBank/DDBJ databases">
        <title>Genome sequencing and assembly of Indian major carp, Cirrhinus mrigala (Hamilton, 1822).</title>
        <authorList>
            <person name="Mohindra V."/>
            <person name="Chowdhury L.M."/>
            <person name="Lal K."/>
            <person name="Jena J.K."/>
        </authorList>
    </citation>
    <scope>NUCLEOTIDE SEQUENCE [LARGE SCALE GENOMIC DNA]</scope>
    <source>
        <strain evidence="11">CM1030</strain>
        <tissue evidence="11">Blood</tissue>
    </source>
</reference>
<feature type="domain" description="CCHC-type" evidence="9">
    <location>
        <begin position="29"/>
        <end position="44"/>
    </location>
</feature>
<accession>A0ABD0MNW6</accession>
<evidence type="ECO:0000313" key="12">
    <source>
        <dbReference type="Proteomes" id="UP001529510"/>
    </source>
</evidence>
<name>A0ABD0MNW6_CIRMR</name>
<dbReference type="GO" id="GO:0004190">
    <property type="term" value="F:aspartic-type endopeptidase activity"/>
    <property type="evidence" value="ECO:0007669"/>
    <property type="project" value="UniProtKB-KW"/>
</dbReference>
<evidence type="ECO:0000259" key="8">
    <source>
        <dbReference type="PROSITE" id="PS50013"/>
    </source>
</evidence>
<dbReference type="GO" id="GO:0006508">
    <property type="term" value="P:proteolysis"/>
    <property type="evidence" value="ECO:0007669"/>
    <property type="project" value="UniProtKB-KW"/>
</dbReference>
<organism evidence="11 12">
    <name type="scientific">Cirrhinus mrigala</name>
    <name type="common">Mrigala</name>
    <dbReference type="NCBI Taxonomy" id="683832"/>
    <lineage>
        <taxon>Eukaryota</taxon>
        <taxon>Metazoa</taxon>
        <taxon>Chordata</taxon>
        <taxon>Craniata</taxon>
        <taxon>Vertebrata</taxon>
        <taxon>Euteleostomi</taxon>
        <taxon>Actinopterygii</taxon>
        <taxon>Neopterygii</taxon>
        <taxon>Teleostei</taxon>
        <taxon>Ostariophysi</taxon>
        <taxon>Cypriniformes</taxon>
        <taxon>Cyprinidae</taxon>
        <taxon>Labeoninae</taxon>
        <taxon>Labeonini</taxon>
        <taxon>Cirrhinus</taxon>
    </lineage>
</organism>
<keyword evidence="3" id="KW-0064">Aspartyl protease</keyword>
<dbReference type="Pfam" id="PF24626">
    <property type="entry name" value="SH3_Tf2-1"/>
    <property type="match status" value="1"/>
</dbReference>
<evidence type="ECO:0000313" key="11">
    <source>
        <dbReference type="EMBL" id="KAL0151624.1"/>
    </source>
</evidence>
<dbReference type="InterPro" id="IPR001878">
    <property type="entry name" value="Znf_CCHC"/>
</dbReference>
<dbReference type="Gene3D" id="3.30.70.270">
    <property type="match status" value="2"/>
</dbReference>
<evidence type="ECO:0000259" key="10">
    <source>
        <dbReference type="PROSITE" id="PS50994"/>
    </source>
</evidence>
<keyword evidence="5" id="KW-0511">Multifunctional enzyme</keyword>
<keyword evidence="4" id="KW-0238">DNA-binding</keyword>
<dbReference type="EMBL" id="JAMKFB020000233">
    <property type="protein sequence ID" value="KAL0151624.1"/>
    <property type="molecule type" value="Genomic_DNA"/>
</dbReference>
<dbReference type="GO" id="GO:0005634">
    <property type="term" value="C:nucleus"/>
    <property type="evidence" value="ECO:0007669"/>
    <property type="project" value="UniProtKB-SubCell"/>
</dbReference>
<keyword evidence="6" id="KW-0479">Metal-binding</keyword>
<dbReference type="InterPro" id="IPR043502">
    <property type="entry name" value="DNA/RNA_pol_sf"/>
</dbReference>
<dbReference type="Pfam" id="PF17919">
    <property type="entry name" value="RT_RNaseH_2"/>
    <property type="match status" value="1"/>
</dbReference>
<feature type="region of interest" description="Disordered" evidence="7">
    <location>
        <begin position="880"/>
        <end position="913"/>
    </location>
</feature>
<dbReference type="FunFam" id="3.30.420.10:FF:000032">
    <property type="entry name" value="Retrovirus-related Pol polyprotein from transposon 297-like Protein"/>
    <property type="match status" value="1"/>
</dbReference>
<sequence length="983" mass="112112">MTDETEPMQLNSFHLSAEERNRRLAQRLCLYCGQSGHLQVSCPSRPHPESQTPVSVSVDTLNPDLCVTMDVHWALDSSHPSHKNFGCGWGFYTQKGYNSTFFPLLTHLSSLVYLGFADITLILSDGMFPVHPNVSFKSRLYQDPLISTSPLNTPGFFFVQKKDGGIDYRGLNEITVKFPKYYTKLDLRCGYNLICIREGNERKTAFSTCTGHYEYLVMPFGLVNSPSHIQHIRSVLKCLIEHQLYAKAEKCEFHKTATTFLGYVIGPEGVTMDEHKVKSVLNWPQSSTLRELQCFLGFANFYWCFIRNFSSVANPLTSMVKKGNRHLKWSSAAIQAFEQLKQRFVTAPILHHPNPELPFVVGVVTSNTGLGAVLSQRQGTPAKLYPCAFYSSKLNAAERNYDVGDRELLAMKVAFEEWRHWLEGATHPFTAGALVTVFHALSRQFEPDQSQQPPETVLSPDLIVAPVQWDFMTEIEQANSQSEIRSLIRPFTAQFRPSWHQCHHPPPAKPILVADSKDATLYVRQCQICNAQKPSRLLPAGLLQPLPIPQRPWSHIAIDFITDLPASNGNTTILTLIDRFSKACQLIPKLPTALQTAEHLCNLVFRFYGLPEDIVSNRGPQFTSRVWSAFFKMLHVNISLTSGYHPQPNGQTERLNQEVIRFLRSYCSQNQNDWSRFLMWAEYAQNSIQKPSTGLTPFQCILGFQPPLFPWSGEPTNVPAVNDWLSRCEETWNQAHVHLQHAIHRQKEQADRHCRPDPEYSPGQWVWLSTRDLCLHLPCKKLSPRYVGPFQIIRQITPVSFRFAFPNHYRISPTFHVSLLKPAVGPNEEGEEVSRDQGPQPIMVEGEEGFQYLVNWEGYGLEERSWVNADDILDPNLLEEFHRTHPDRPAPRPRGRPRRRRPPRARSRSRGGRLCHRDELCDSLLRPSESSIARILTLTHSLTSTLHLPSAPLVRPWLFLVSDSLIFRCLPFGLLDSFLIYVC</sequence>
<dbReference type="InterPro" id="IPR023780">
    <property type="entry name" value="Chromo_domain"/>
</dbReference>
<evidence type="ECO:0000259" key="9">
    <source>
        <dbReference type="PROSITE" id="PS50158"/>
    </source>
</evidence>
<dbReference type="SMART" id="SM00298">
    <property type="entry name" value="CHROMO"/>
    <property type="match status" value="1"/>
</dbReference>
<evidence type="ECO:0000256" key="1">
    <source>
        <dbReference type="ARBA" id="ARBA00004123"/>
    </source>
</evidence>
<dbReference type="PANTHER" id="PTHR37984">
    <property type="entry name" value="PROTEIN CBG26694"/>
    <property type="match status" value="1"/>
</dbReference>
<feature type="compositionally biased region" description="Basic and acidic residues" evidence="7">
    <location>
        <begin position="880"/>
        <end position="890"/>
    </location>
</feature>
<comment type="subcellular location">
    <subcellularLocation>
        <location evidence="1">Nucleus</location>
    </subcellularLocation>
</comment>
<dbReference type="InterPro" id="IPR056924">
    <property type="entry name" value="SH3_Tf2-1"/>
</dbReference>